<evidence type="ECO:0000313" key="3">
    <source>
        <dbReference type="Proteomes" id="UP000237846"/>
    </source>
</evidence>
<organism evidence="2 3">
    <name type="scientific">Allonocardiopsis opalescens</name>
    <dbReference type="NCBI Taxonomy" id="1144618"/>
    <lineage>
        <taxon>Bacteria</taxon>
        <taxon>Bacillati</taxon>
        <taxon>Actinomycetota</taxon>
        <taxon>Actinomycetes</taxon>
        <taxon>Streptosporangiales</taxon>
        <taxon>Allonocardiopsis</taxon>
    </lineage>
</organism>
<protein>
    <recommendedName>
        <fullName evidence="1">MOSC domain-containing protein</fullName>
    </recommendedName>
</protein>
<dbReference type="Proteomes" id="UP000237846">
    <property type="component" value="Unassembled WGS sequence"/>
</dbReference>
<evidence type="ECO:0000259" key="1">
    <source>
        <dbReference type="PROSITE" id="PS51340"/>
    </source>
</evidence>
<dbReference type="InterPro" id="IPR011037">
    <property type="entry name" value="Pyrv_Knase-like_insert_dom_sf"/>
</dbReference>
<sequence length="258" mass="27528">MSAAHQAPPPFRGSLARLYRWPVKSLRGEAVPEAALDAAGLAGDRAYTLLDERPNREEAVLTVRQRPAMLHWAAAYPPGPAPSGPPVVTGPDGTRYGWEDPTLAEALAAGLDLPLRLGAALRHQDRPGTVLVTTESSRAALEAELGAPVDLLRFRPNLHLALDAPAFDEETWGPGTVLTIGAAVLETGGESTGPCVRCAVPSWDPRGERRWPELQSWVISRHDNLFGTIMQVTRAGVVRVGDPVTLQPAADLDTAGQV</sequence>
<dbReference type="GO" id="GO:0030151">
    <property type="term" value="F:molybdenum ion binding"/>
    <property type="evidence" value="ECO:0007669"/>
    <property type="project" value="InterPro"/>
</dbReference>
<evidence type="ECO:0000313" key="2">
    <source>
        <dbReference type="EMBL" id="PRX99075.1"/>
    </source>
</evidence>
<dbReference type="Gene3D" id="2.40.33.20">
    <property type="entry name" value="PK beta-barrel domain-like"/>
    <property type="match status" value="1"/>
</dbReference>
<dbReference type="InterPro" id="IPR005303">
    <property type="entry name" value="MOCOS_middle"/>
</dbReference>
<dbReference type="AlphaFoldDB" id="A0A2T0Q5H6"/>
<keyword evidence="3" id="KW-1185">Reference proteome</keyword>
<dbReference type="SUPFAM" id="SSF50800">
    <property type="entry name" value="PK beta-barrel domain-like"/>
    <property type="match status" value="1"/>
</dbReference>
<dbReference type="OrthoDB" id="9793178at2"/>
<proteinExistence type="predicted"/>
<accession>A0A2T0Q5H6</accession>
<dbReference type="Pfam" id="PF03476">
    <property type="entry name" value="MOSC_N"/>
    <property type="match status" value="1"/>
</dbReference>
<dbReference type="PROSITE" id="PS51340">
    <property type="entry name" value="MOSC"/>
    <property type="match status" value="1"/>
</dbReference>
<dbReference type="GO" id="GO:0003824">
    <property type="term" value="F:catalytic activity"/>
    <property type="evidence" value="ECO:0007669"/>
    <property type="project" value="InterPro"/>
</dbReference>
<comment type="caution">
    <text evidence="2">The sequence shown here is derived from an EMBL/GenBank/DDBJ whole genome shotgun (WGS) entry which is preliminary data.</text>
</comment>
<dbReference type="InterPro" id="IPR005302">
    <property type="entry name" value="MoCF_Sase_C"/>
</dbReference>
<dbReference type="GO" id="GO:0030170">
    <property type="term" value="F:pyridoxal phosphate binding"/>
    <property type="evidence" value="ECO:0007669"/>
    <property type="project" value="InterPro"/>
</dbReference>
<dbReference type="Pfam" id="PF03473">
    <property type="entry name" value="MOSC"/>
    <property type="match status" value="1"/>
</dbReference>
<reference evidence="2 3" key="1">
    <citation type="submission" date="2018-03" db="EMBL/GenBank/DDBJ databases">
        <title>Genomic Encyclopedia of Archaeal and Bacterial Type Strains, Phase II (KMG-II): from individual species to whole genera.</title>
        <authorList>
            <person name="Goeker M."/>
        </authorList>
    </citation>
    <scope>NUCLEOTIDE SEQUENCE [LARGE SCALE GENOMIC DNA]</scope>
    <source>
        <strain evidence="2 3">DSM 45601</strain>
    </source>
</reference>
<dbReference type="EMBL" id="PVZC01000004">
    <property type="protein sequence ID" value="PRX99075.1"/>
    <property type="molecule type" value="Genomic_DNA"/>
</dbReference>
<feature type="domain" description="MOSC" evidence="1">
    <location>
        <begin position="100"/>
        <end position="247"/>
    </location>
</feature>
<gene>
    <name evidence="2" type="ORF">CLV72_104655</name>
</gene>
<name>A0A2T0Q5H6_9ACTN</name>
<dbReference type="RefSeq" id="WP_106246816.1">
    <property type="nucleotide sequence ID" value="NZ_PVZC01000004.1"/>
</dbReference>